<dbReference type="InterPro" id="IPR019455">
    <property type="entry name" value="Acetolactate_synth_ssu_C"/>
</dbReference>
<evidence type="ECO:0000259" key="1">
    <source>
        <dbReference type="Pfam" id="PF10369"/>
    </source>
</evidence>
<sequence>MQLGCPTELLEYLHGEVDFVDVTGDLDKISTLQQLEPFGNLEVGRTGRAALVRENGVDTKY</sequence>
<dbReference type="AlphaFoldDB" id="A0A2K1J1A0"/>
<evidence type="ECO:0000313" key="3">
    <source>
        <dbReference type="EnsemblPlants" id="Pp3c18_15910V3.1"/>
    </source>
</evidence>
<protein>
    <recommendedName>
        <fullName evidence="1">Acetolactate synthase small subunit C-terminal domain-containing protein</fullName>
    </recommendedName>
</protein>
<reference evidence="2 4" key="2">
    <citation type="journal article" date="2018" name="Plant J.">
        <title>The Physcomitrella patens chromosome-scale assembly reveals moss genome structure and evolution.</title>
        <authorList>
            <person name="Lang D."/>
            <person name="Ullrich K.K."/>
            <person name="Murat F."/>
            <person name="Fuchs J."/>
            <person name="Jenkins J."/>
            <person name="Haas F.B."/>
            <person name="Piednoel M."/>
            <person name="Gundlach H."/>
            <person name="Van Bel M."/>
            <person name="Meyberg R."/>
            <person name="Vives C."/>
            <person name="Morata J."/>
            <person name="Symeonidi A."/>
            <person name="Hiss M."/>
            <person name="Muchero W."/>
            <person name="Kamisugi Y."/>
            <person name="Saleh O."/>
            <person name="Blanc G."/>
            <person name="Decker E.L."/>
            <person name="van Gessel N."/>
            <person name="Grimwood J."/>
            <person name="Hayes R.D."/>
            <person name="Graham S.W."/>
            <person name="Gunter L.E."/>
            <person name="McDaniel S.F."/>
            <person name="Hoernstein S.N.W."/>
            <person name="Larsson A."/>
            <person name="Li F.W."/>
            <person name="Perroud P.F."/>
            <person name="Phillips J."/>
            <person name="Ranjan P."/>
            <person name="Rokshar D.S."/>
            <person name="Rothfels C.J."/>
            <person name="Schneider L."/>
            <person name="Shu S."/>
            <person name="Stevenson D.W."/>
            <person name="Thummler F."/>
            <person name="Tillich M."/>
            <person name="Villarreal Aguilar J.C."/>
            <person name="Widiez T."/>
            <person name="Wong G.K."/>
            <person name="Wymore A."/>
            <person name="Zhang Y."/>
            <person name="Zimmer A.D."/>
            <person name="Quatrano R.S."/>
            <person name="Mayer K.F.X."/>
            <person name="Goodstein D."/>
            <person name="Casacuberta J.M."/>
            <person name="Vandepoele K."/>
            <person name="Reski R."/>
            <person name="Cuming A.C."/>
            <person name="Tuskan G.A."/>
            <person name="Maumus F."/>
            <person name="Salse J."/>
            <person name="Schmutz J."/>
            <person name="Rensing S.A."/>
        </authorList>
    </citation>
    <scope>NUCLEOTIDE SEQUENCE [LARGE SCALE GENOMIC DNA]</scope>
    <source>
        <strain evidence="3 4">cv. Gransden 2004</strain>
    </source>
</reference>
<dbReference type="STRING" id="3218.A0A2K1J1A0"/>
<dbReference type="Pfam" id="PF10369">
    <property type="entry name" value="ALS_ss_C"/>
    <property type="match status" value="1"/>
</dbReference>
<proteinExistence type="predicted"/>
<dbReference type="PaxDb" id="3218-PP1S3_195V6.1"/>
<dbReference type="Proteomes" id="UP000006727">
    <property type="component" value="Chromosome 18"/>
</dbReference>
<reference evidence="3" key="3">
    <citation type="submission" date="2020-12" db="UniProtKB">
        <authorList>
            <consortium name="EnsemblPlants"/>
        </authorList>
    </citation>
    <scope>IDENTIFICATION</scope>
</reference>
<dbReference type="InterPro" id="IPR045865">
    <property type="entry name" value="ACT-like_dom_sf"/>
</dbReference>
<evidence type="ECO:0000313" key="4">
    <source>
        <dbReference type="Proteomes" id="UP000006727"/>
    </source>
</evidence>
<reference evidence="2 4" key="1">
    <citation type="journal article" date="2008" name="Science">
        <title>The Physcomitrella genome reveals evolutionary insights into the conquest of land by plants.</title>
        <authorList>
            <person name="Rensing S."/>
            <person name="Lang D."/>
            <person name="Zimmer A."/>
            <person name="Terry A."/>
            <person name="Salamov A."/>
            <person name="Shapiro H."/>
            <person name="Nishiyama T."/>
            <person name="Perroud P.-F."/>
            <person name="Lindquist E."/>
            <person name="Kamisugi Y."/>
            <person name="Tanahashi T."/>
            <person name="Sakakibara K."/>
            <person name="Fujita T."/>
            <person name="Oishi K."/>
            <person name="Shin-I T."/>
            <person name="Kuroki Y."/>
            <person name="Toyoda A."/>
            <person name="Suzuki Y."/>
            <person name="Hashimoto A."/>
            <person name="Yamaguchi K."/>
            <person name="Sugano A."/>
            <person name="Kohara Y."/>
            <person name="Fujiyama A."/>
            <person name="Anterola A."/>
            <person name="Aoki S."/>
            <person name="Ashton N."/>
            <person name="Barbazuk W.B."/>
            <person name="Barker E."/>
            <person name="Bennetzen J."/>
            <person name="Bezanilla M."/>
            <person name="Blankenship R."/>
            <person name="Cho S.H."/>
            <person name="Dutcher S."/>
            <person name="Estelle M."/>
            <person name="Fawcett J.A."/>
            <person name="Gundlach H."/>
            <person name="Hanada K."/>
            <person name="Heyl A."/>
            <person name="Hicks K.A."/>
            <person name="Hugh J."/>
            <person name="Lohr M."/>
            <person name="Mayer K."/>
            <person name="Melkozernov A."/>
            <person name="Murata T."/>
            <person name="Nelson D."/>
            <person name="Pils B."/>
            <person name="Prigge M."/>
            <person name="Reiss B."/>
            <person name="Renner T."/>
            <person name="Rombauts S."/>
            <person name="Rushton P."/>
            <person name="Sanderfoot A."/>
            <person name="Schween G."/>
            <person name="Shiu S.-H."/>
            <person name="Stueber K."/>
            <person name="Theodoulou F.L."/>
            <person name="Tu H."/>
            <person name="Van de Peer Y."/>
            <person name="Verrier P.J."/>
            <person name="Waters E."/>
            <person name="Wood A."/>
            <person name="Yang L."/>
            <person name="Cove D."/>
            <person name="Cuming A."/>
            <person name="Hasebe M."/>
            <person name="Lucas S."/>
            <person name="Mishler D.B."/>
            <person name="Reski R."/>
            <person name="Grigoriev I."/>
            <person name="Quatrano R.S."/>
            <person name="Boore J.L."/>
        </authorList>
    </citation>
    <scope>NUCLEOTIDE SEQUENCE [LARGE SCALE GENOMIC DNA]</scope>
    <source>
        <strain evidence="3 4">cv. Gransden 2004</strain>
    </source>
</reference>
<dbReference type="InParanoid" id="A0A2K1J1A0"/>
<organism evidence="2">
    <name type="scientific">Physcomitrium patens</name>
    <name type="common">Spreading-leaved earth moss</name>
    <name type="synonym">Physcomitrella patens</name>
    <dbReference type="NCBI Taxonomy" id="3218"/>
    <lineage>
        <taxon>Eukaryota</taxon>
        <taxon>Viridiplantae</taxon>
        <taxon>Streptophyta</taxon>
        <taxon>Embryophyta</taxon>
        <taxon>Bryophyta</taxon>
        <taxon>Bryophytina</taxon>
        <taxon>Bryopsida</taxon>
        <taxon>Funariidae</taxon>
        <taxon>Funariales</taxon>
        <taxon>Funariaceae</taxon>
        <taxon>Physcomitrium</taxon>
    </lineage>
</organism>
<dbReference type="EMBL" id="ABEU02000018">
    <property type="protein sequence ID" value="PNR35304.1"/>
    <property type="molecule type" value="Genomic_DNA"/>
</dbReference>
<name>A0A2K1J1A0_PHYPA</name>
<keyword evidence="4" id="KW-1185">Reference proteome</keyword>
<feature type="domain" description="Acetolactate synthase small subunit C-terminal" evidence="1">
    <location>
        <begin position="20"/>
        <end position="53"/>
    </location>
</feature>
<dbReference type="Gramene" id="Pp3c18_15910V3.1">
    <property type="protein sequence ID" value="Pp3c18_15910V3.1"/>
    <property type="gene ID" value="Pp3c18_15910"/>
</dbReference>
<evidence type="ECO:0000313" key="2">
    <source>
        <dbReference type="EMBL" id="PNR35304.1"/>
    </source>
</evidence>
<accession>A0A2K1J1A0</accession>
<gene>
    <name evidence="2" type="ORF">PHYPA_023204</name>
</gene>
<dbReference type="SUPFAM" id="SSF55021">
    <property type="entry name" value="ACT-like"/>
    <property type="match status" value="1"/>
</dbReference>
<dbReference type="EnsemblPlants" id="Pp3c18_15910V3.1">
    <property type="protein sequence ID" value="Pp3c18_15910V3.1"/>
    <property type="gene ID" value="Pp3c18_15910"/>
</dbReference>